<dbReference type="InterPro" id="IPR003441">
    <property type="entry name" value="NAC-dom"/>
</dbReference>
<protein>
    <recommendedName>
        <fullName evidence="7">NAC domain-containing protein</fullName>
    </recommendedName>
</protein>
<dbReference type="PROSITE" id="PS51005">
    <property type="entry name" value="NAC"/>
    <property type="match status" value="1"/>
</dbReference>
<evidence type="ECO:0000256" key="2">
    <source>
        <dbReference type="ARBA" id="ARBA00023015"/>
    </source>
</evidence>
<evidence type="ECO:0000313" key="9">
    <source>
        <dbReference type="Proteomes" id="UP000823388"/>
    </source>
</evidence>
<sequence length="369" mass="40081">MAIDLGLAPAPASSSSGGRRGMPSPCTALPPGFRFHPTDEELILHYLRKRAAAAPCPAPVIAEVDIYKFDPWDLPARAIFGEAEWYFFSPRDRKYPNGVRPNRAAGSGYWKATGTDKPITLSSGAGAAAAPDSSESRAMIGVKKALVFYKGRPPKGLKTSWIMHEYRLAEALAAANTYRPMRFKNSSMRLDDWVLCRIYKKTTPQLYCGSPPHDEPSMDGGLDLGRRQQDGSSASAGDIVATYDAPAGGLPRPASISDYLVDYNYSPVSELLESMPAPETAAQLGIMDPGRLFYAANHSEGAASSLAAQQQMSSHKRRFMEDYSNSDLNMLHASSSKRVMSDRASMAANHAFSSVFEPGQTSLPDRMTE</sequence>
<dbReference type="Gene3D" id="2.170.150.80">
    <property type="entry name" value="NAC domain"/>
    <property type="match status" value="1"/>
</dbReference>
<keyword evidence="2" id="KW-0805">Transcription regulation</keyword>
<dbReference type="GO" id="GO:0003677">
    <property type="term" value="F:DNA binding"/>
    <property type="evidence" value="ECO:0007669"/>
    <property type="project" value="UniProtKB-KW"/>
</dbReference>
<accession>A0A8T0RSR1</accession>
<evidence type="ECO:0000256" key="1">
    <source>
        <dbReference type="ARBA" id="ARBA00004123"/>
    </source>
</evidence>
<dbReference type="GO" id="GO:0005634">
    <property type="term" value="C:nucleus"/>
    <property type="evidence" value="ECO:0007669"/>
    <property type="project" value="UniProtKB-SubCell"/>
</dbReference>
<feature type="compositionally biased region" description="Low complexity" evidence="6">
    <location>
        <begin position="1"/>
        <end position="25"/>
    </location>
</feature>
<name>A0A8T0RSR1_PANVG</name>
<proteinExistence type="predicted"/>
<dbReference type="PANTHER" id="PTHR31719:SF250">
    <property type="entry name" value="OS05G0415400 PROTEIN"/>
    <property type="match status" value="1"/>
</dbReference>
<reference evidence="8" key="1">
    <citation type="submission" date="2020-05" db="EMBL/GenBank/DDBJ databases">
        <title>WGS assembly of Panicum virgatum.</title>
        <authorList>
            <person name="Lovell J.T."/>
            <person name="Jenkins J."/>
            <person name="Shu S."/>
            <person name="Juenger T.E."/>
            <person name="Schmutz J."/>
        </authorList>
    </citation>
    <scope>NUCLEOTIDE SEQUENCE</scope>
    <source>
        <strain evidence="8">AP13</strain>
    </source>
</reference>
<keyword evidence="5" id="KW-0539">Nucleus</keyword>
<dbReference type="OrthoDB" id="1921961at2759"/>
<comment type="caution">
    <text evidence="8">The sequence shown here is derived from an EMBL/GenBank/DDBJ whole genome shotgun (WGS) entry which is preliminary data.</text>
</comment>
<evidence type="ECO:0000256" key="4">
    <source>
        <dbReference type="ARBA" id="ARBA00023163"/>
    </source>
</evidence>
<dbReference type="FunFam" id="2.170.150.80:FF:000008">
    <property type="entry name" value="NAC domain-containing protein 72-like"/>
    <property type="match status" value="1"/>
</dbReference>
<gene>
    <name evidence="8" type="ORF">PVAP13_5NG153600</name>
</gene>
<evidence type="ECO:0000256" key="5">
    <source>
        <dbReference type="ARBA" id="ARBA00023242"/>
    </source>
</evidence>
<organism evidence="8 9">
    <name type="scientific">Panicum virgatum</name>
    <name type="common">Blackwell switchgrass</name>
    <dbReference type="NCBI Taxonomy" id="38727"/>
    <lineage>
        <taxon>Eukaryota</taxon>
        <taxon>Viridiplantae</taxon>
        <taxon>Streptophyta</taxon>
        <taxon>Embryophyta</taxon>
        <taxon>Tracheophyta</taxon>
        <taxon>Spermatophyta</taxon>
        <taxon>Magnoliopsida</taxon>
        <taxon>Liliopsida</taxon>
        <taxon>Poales</taxon>
        <taxon>Poaceae</taxon>
        <taxon>PACMAD clade</taxon>
        <taxon>Panicoideae</taxon>
        <taxon>Panicodae</taxon>
        <taxon>Paniceae</taxon>
        <taxon>Panicinae</taxon>
        <taxon>Panicum</taxon>
        <taxon>Panicum sect. Hiantes</taxon>
    </lineage>
</organism>
<evidence type="ECO:0000256" key="6">
    <source>
        <dbReference type="SAM" id="MobiDB-lite"/>
    </source>
</evidence>
<evidence type="ECO:0000313" key="8">
    <source>
        <dbReference type="EMBL" id="KAG2587529.1"/>
    </source>
</evidence>
<dbReference type="EMBL" id="CM029046">
    <property type="protein sequence ID" value="KAG2587529.1"/>
    <property type="molecule type" value="Genomic_DNA"/>
</dbReference>
<evidence type="ECO:0000259" key="7">
    <source>
        <dbReference type="PROSITE" id="PS51005"/>
    </source>
</evidence>
<dbReference type="SUPFAM" id="SSF101941">
    <property type="entry name" value="NAC domain"/>
    <property type="match status" value="1"/>
</dbReference>
<dbReference type="Proteomes" id="UP000823388">
    <property type="component" value="Chromosome 5N"/>
</dbReference>
<feature type="region of interest" description="Disordered" evidence="6">
    <location>
        <begin position="1"/>
        <end position="28"/>
    </location>
</feature>
<keyword evidence="4" id="KW-0804">Transcription</keyword>
<keyword evidence="9" id="KW-1185">Reference proteome</keyword>
<dbReference type="Pfam" id="PF02365">
    <property type="entry name" value="NAM"/>
    <property type="match status" value="1"/>
</dbReference>
<dbReference type="InterPro" id="IPR036093">
    <property type="entry name" value="NAC_dom_sf"/>
</dbReference>
<dbReference type="AlphaFoldDB" id="A0A8T0RSR1"/>
<evidence type="ECO:0000256" key="3">
    <source>
        <dbReference type="ARBA" id="ARBA00023125"/>
    </source>
</evidence>
<dbReference type="PANTHER" id="PTHR31719">
    <property type="entry name" value="NAC TRANSCRIPTION FACTOR 56"/>
    <property type="match status" value="1"/>
</dbReference>
<dbReference type="GO" id="GO:0006355">
    <property type="term" value="P:regulation of DNA-templated transcription"/>
    <property type="evidence" value="ECO:0007669"/>
    <property type="project" value="InterPro"/>
</dbReference>
<keyword evidence="3" id="KW-0238">DNA-binding</keyword>
<comment type="subcellular location">
    <subcellularLocation>
        <location evidence="1">Nucleus</location>
    </subcellularLocation>
</comment>
<feature type="domain" description="NAC" evidence="7">
    <location>
        <begin position="29"/>
        <end position="201"/>
    </location>
</feature>